<dbReference type="GO" id="GO:0006412">
    <property type="term" value="P:translation"/>
    <property type="evidence" value="ECO:0007669"/>
    <property type="project" value="UniProtKB-UniRule"/>
</dbReference>
<dbReference type="Pfam" id="PF00410">
    <property type="entry name" value="Ribosomal_S8"/>
    <property type="match status" value="1"/>
</dbReference>
<dbReference type="EMBL" id="KX131180">
    <property type="protein sequence ID" value="AOY36045.1"/>
    <property type="molecule type" value="Genomic_DNA"/>
</dbReference>
<dbReference type="GO" id="GO:0005840">
    <property type="term" value="C:ribosome"/>
    <property type="evidence" value="ECO:0007669"/>
    <property type="project" value="UniProtKB-KW"/>
</dbReference>
<keyword evidence="6 7" id="KW-0687">Ribonucleoprotein</keyword>
<comment type="subunit">
    <text evidence="7">Part of the 30S ribosomal subunit.</text>
</comment>
<proteinExistence type="inferred from homology"/>
<name>A0A2H4FQ42_9CHLO</name>
<comment type="subcellular location">
    <subcellularLocation>
        <location evidence="7">Plastid</location>
        <location evidence="7">Chloroplast</location>
    </subcellularLocation>
</comment>
<dbReference type="FunFam" id="3.30.1490.10:FF:000001">
    <property type="entry name" value="30S ribosomal protein S8"/>
    <property type="match status" value="1"/>
</dbReference>
<keyword evidence="5 7" id="KW-0689">Ribosomal protein</keyword>
<sequence length="136" mass="15225">MVNDTISDMLTRIRNACMVKKSTVSIPFTKMNQKIAQILEKEGFIQSFFFEEDSNMLVFKFKYRSKKTLNGKIKESCITNLKRISKPGLRIYANSQDIPKVLGGAGIIILSTSIGVLTDREARSLGVGGELLCSIW</sequence>
<geneLocation type="chloroplast" evidence="9"/>
<keyword evidence="3 7" id="KW-0699">rRNA-binding</keyword>
<comment type="similarity">
    <text evidence="2 7 8">Belongs to the universal ribosomal protein uS8 family.</text>
</comment>
<protein>
    <recommendedName>
        <fullName evidence="7">Small ribosomal subunit protein uS8c</fullName>
    </recommendedName>
</protein>
<dbReference type="GO" id="GO:1990904">
    <property type="term" value="C:ribonucleoprotein complex"/>
    <property type="evidence" value="ECO:0007669"/>
    <property type="project" value="UniProtKB-KW"/>
</dbReference>
<evidence type="ECO:0000256" key="8">
    <source>
        <dbReference type="RuleBase" id="RU003660"/>
    </source>
</evidence>
<gene>
    <name evidence="7 9" type="primary">rps8</name>
</gene>
<dbReference type="PROSITE" id="PS00053">
    <property type="entry name" value="RIBOSOMAL_S8"/>
    <property type="match status" value="1"/>
</dbReference>
<evidence type="ECO:0000256" key="3">
    <source>
        <dbReference type="ARBA" id="ARBA00022730"/>
    </source>
</evidence>
<dbReference type="Gene3D" id="3.30.1370.30">
    <property type="match status" value="1"/>
</dbReference>
<accession>A0A2H4FQ42</accession>
<dbReference type="PANTHER" id="PTHR11758">
    <property type="entry name" value="40S RIBOSOMAL PROTEIN S15A"/>
    <property type="match status" value="1"/>
</dbReference>
<comment type="function">
    <text evidence="1 7">One of the primary rRNA binding proteins, it binds directly to 16S rRNA central domain where it helps coordinate assembly of the platform of the 30S subunit.</text>
</comment>
<reference evidence="9" key="1">
    <citation type="submission" date="2016-04" db="EMBL/GenBank/DDBJ databases">
        <title>The complete chloroplast genome of the green algae Hariotina sp. MMOGRB 0030F (Scenedesmaceae, Chlorophyta).</title>
        <authorList>
            <person name="He L."/>
            <person name="Lou S."/>
            <person name="Lin X."/>
            <person name="Xie S."/>
            <person name="Qian X."/>
        </authorList>
    </citation>
    <scope>NUCLEOTIDE SEQUENCE</scope>
</reference>
<evidence type="ECO:0000256" key="5">
    <source>
        <dbReference type="ARBA" id="ARBA00022980"/>
    </source>
</evidence>
<dbReference type="GO" id="GO:0009507">
    <property type="term" value="C:chloroplast"/>
    <property type="evidence" value="ECO:0007669"/>
    <property type="project" value="UniProtKB-SubCell"/>
</dbReference>
<dbReference type="InterPro" id="IPR035987">
    <property type="entry name" value="Ribosomal_uS8_sf"/>
</dbReference>
<dbReference type="HAMAP" id="MF_01302_B">
    <property type="entry name" value="Ribosomal_uS8_B"/>
    <property type="match status" value="1"/>
</dbReference>
<keyword evidence="9" id="KW-0150">Chloroplast</keyword>
<evidence type="ECO:0000256" key="4">
    <source>
        <dbReference type="ARBA" id="ARBA00022884"/>
    </source>
</evidence>
<organism evidence="9">
    <name type="scientific">Hariotina sp. MMOGRB0030F</name>
    <dbReference type="NCBI Taxonomy" id="1867922"/>
    <lineage>
        <taxon>Eukaryota</taxon>
        <taxon>Viridiplantae</taxon>
        <taxon>Chlorophyta</taxon>
        <taxon>core chlorophytes</taxon>
        <taxon>Chlorophyceae</taxon>
        <taxon>CS clade</taxon>
        <taxon>Sphaeropleales</taxon>
        <taxon>Scenedesmaceae</taxon>
        <taxon>Hariotina</taxon>
    </lineage>
</organism>
<dbReference type="FunFam" id="3.30.1370.30:FF:000002">
    <property type="entry name" value="30S ribosomal protein S8"/>
    <property type="match status" value="1"/>
</dbReference>
<evidence type="ECO:0000256" key="2">
    <source>
        <dbReference type="ARBA" id="ARBA00006471"/>
    </source>
</evidence>
<dbReference type="SUPFAM" id="SSF56047">
    <property type="entry name" value="Ribosomal protein S8"/>
    <property type="match status" value="1"/>
</dbReference>
<keyword evidence="4 7" id="KW-0694">RNA-binding</keyword>
<evidence type="ECO:0000313" key="9">
    <source>
        <dbReference type="EMBL" id="AOY36045.1"/>
    </source>
</evidence>
<keyword evidence="9" id="KW-0934">Plastid</keyword>
<dbReference type="InterPro" id="IPR000630">
    <property type="entry name" value="Ribosomal_uS8"/>
</dbReference>
<dbReference type="AlphaFoldDB" id="A0A2H4FQ42"/>
<dbReference type="NCBIfam" id="NF001109">
    <property type="entry name" value="PRK00136.1"/>
    <property type="match status" value="1"/>
</dbReference>
<evidence type="ECO:0000256" key="1">
    <source>
        <dbReference type="ARBA" id="ARBA00002569"/>
    </source>
</evidence>
<dbReference type="GO" id="GO:0019843">
    <property type="term" value="F:rRNA binding"/>
    <property type="evidence" value="ECO:0007669"/>
    <property type="project" value="UniProtKB-UniRule"/>
</dbReference>
<evidence type="ECO:0000256" key="6">
    <source>
        <dbReference type="ARBA" id="ARBA00023274"/>
    </source>
</evidence>
<dbReference type="Gene3D" id="3.30.1490.10">
    <property type="match status" value="1"/>
</dbReference>
<dbReference type="InterPro" id="IPR047863">
    <property type="entry name" value="Ribosomal_uS8_CS"/>
</dbReference>
<evidence type="ECO:0000256" key="7">
    <source>
        <dbReference type="HAMAP-Rule" id="MF_01302"/>
    </source>
</evidence>
<dbReference type="GO" id="GO:0003735">
    <property type="term" value="F:structural constituent of ribosome"/>
    <property type="evidence" value="ECO:0007669"/>
    <property type="project" value="InterPro"/>
</dbReference>